<dbReference type="InterPro" id="IPR036390">
    <property type="entry name" value="WH_DNA-bd_sf"/>
</dbReference>
<dbReference type="PRINTS" id="PR00039">
    <property type="entry name" value="HTHLYSR"/>
</dbReference>
<evidence type="ECO:0000256" key="2">
    <source>
        <dbReference type="ARBA" id="ARBA00023015"/>
    </source>
</evidence>
<evidence type="ECO:0000313" key="6">
    <source>
        <dbReference type="EMBL" id="RRR17454.1"/>
    </source>
</evidence>
<dbReference type="Pfam" id="PF03466">
    <property type="entry name" value="LysR_substrate"/>
    <property type="match status" value="1"/>
</dbReference>
<dbReference type="SUPFAM" id="SSF46785">
    <property type="entry name" value="Winged helix' DNA-binding domain"/>
    <property type="match status" value="1"/>
</dbReference>
<gene>
    <name evidence="6" type="ORF">DS079_13920</name>
</gene>
<dbReference type="GO" id="GO:0003700">
    <property type="term" value="F:DNA-binding transcription factor activity"/>
    <property type="evidence" value="ECO:0007669"/>
    <property type="project" value="InterPro"/>
</dbReference>
<dbReference type="PANTHER" id="PTHR30126:SF39">
    <property type="entry name" value="HTH-TYPE TRANSCRIPTIONAL REGULATOR CYSL"/>
    <property type="match status" value="1"/>
</dbReference>
<dbReference type="GO" id="GO:0000976">
    <property type="term" value="F:transcription cis-regulatory region binding"/>
    <property type="evidence" value="ECO:0007669"/>
    <property type="project" value="TreeGrafter"/>
</dbReference>
<dbReference type="CDD" id="cd05466">
    <property type="entry name" value="PBP2_LTTR_substrate"/>
    <property type="match status" value="1"/>
</dbReference>
<dbReference type="InterPro" id="IPR005119">
    <property type="entry name" value="LysR_subst-bd"/>
</dbReference>
<dbReference type="Gene3D" id="3.40.190.10">
    <property type="entry name" value="Periplasmic binding protein-like II"/>
    <property type="match status" value="2"/>
</dbReference>
<dbReference type="InterPro" id="IPR036388">
    <property type="entry name" value="WH-like_DNA-bd_sf"/>
</dbReference>
<evidence type="ECO:0000256" key="4">
    <source>
        <dbReference type="ARBA" id="ARBA00023163"/>
    </source>
</evidence>
<keyword evidence="3" id="KW-0238">DNA-binding</keyword>
<dbReference type="SUPFAM" id="SSF53850">
    <property type="entry name" value="Periplasmic binding protein-like II"/>
    <property type="match status" value="1"/>
</dbReference>
<comment type="caution">
    <text evidence="6">The sequence shown here is derived from an EMBL/GenBank/DDBJ whole genome shotgun (WGS) entry which is preliminary data.</text>
</comment>
<keyword evidence="4" id="KW-0804">Transcription</keyword>
<dbReference type="PROSITE" id="PS50931">
    <property type="entry name" value="HTH_LYSR"/>
    <property type="match status" value="1"/>
</dbReference>
<keyword evidence="2" id="KW-0805">Transcription regulation</keyword>
<reference evidence="6 7" key="1">
    <citation type="submission" date="2018-07" db="EMBL/GenBank/DDBJ databases">
        <title>Brachybacteriurn paraconglorneratum KCTC 9916.</title>
        <authorList>
            <person name="Li Y."/>
        </authorList>
    </citation>
    <scope>NUCLEOTIDE SEQUENCE [LARGE SCALE GENOMIC DNA]</scope>
    <source>
        <strain evidence="6 7">KCTC 9916</strain>
    </source>
</reference>
<evidence type="ECO:0000256" key="3">
    <source>
        <dbReference type="ARBA" id="ARBA00023125"/>
    </source>
</evidence>
<dbReference type="GeneID" id="78122114"/>
<organism evidence="6 7">
    <name type="scientific">Brachybacterium paraconglomeratum</name>
    <dbReference type="NCBI Taxonomy" id="173362"/>
    <lineage>
        <taxon>Bacteria</taxon>
        <taxon>Bacillati</taxon>
        <taxon>Actinomycetota</taxon>
        <taxon>Actinomycetes</taxon>
        <taxon>Micrococcales</taxon>
        <taxon>Dermabacteraceae</taxon>
        <taxon>Brachybacterium</taxon>
    </lineage>
</organism>
<dbReference type="Pfam" id="PF00126">
    <property type="entry name" value="HTH_1"/>
    <property type="match status" value="1"/>
</dbReference>
<dbReference type="InterPro" id="IPR000847">
    <property type="entry name" value="LysR_HTH_N"/>
</dbReference>
<dbReference type="Gene3D" id="1.10.10.10">
    <property type="entry name" value="Winged helix-like DNA-binding domain superfamily/Winged helix DNA-binding domain"/>
    <property type="match status" value="1"/>
</dbReference>
<evidence type="ECO:0000256" key="1">
    <source>
        <dbReference type="ARBA" id="ARBA00009437"/>
    </source>
</evidence>
<evidence type="ECO:0000259" key="5">
    <source>
        <dbReference type="PROSITE" id="PS50931"/>
    </source>
</evidence>
<dbReference type="EMBL" id="QOCI01000013">
    <property type="protein sequence ID" value="RRR17454.1"/>
    <property type="molecule type" value="Genomic_DNA"/>
</dbReference>
<dbReference type="Proteomes" id="UP000274327">
    <property type="component" value="Unassembled WGS sequence"/>
</dbReference>
<proteinExistence type="inferred from homology"/>
<comment type="similarity">
    <text evidence="1">Belongs to the LysR transcriptional regulatory family.</text>
</comment>
<evidence type="ECO:0000313" key="7">
    <source>
        <dbReference type="Proteomes" id="UP000274327"/>
    </source>
</evidence>
<accession>A0A3R8SC21</accession>
<sequence>MTTSTLAPVQDLNLLRTFLAVHRAGSFTAAAPALGLTQPTVTAQIRSLEEQLGRQLFQRLPRGVEPTAFARELAERISGPLDDLDVVAGGNCELDGRTAPVHLAGPPELLCSHVLPALAPLVAGGVRVHVATGEDEELLEQLREGRHDLLITAQRPRGRALSVTELAEEEHLLVAAPAWAGRVEARSEGVPVCAALAAVPLVSTADDMPVVRRYWRTQYGKQHPAVGPALTVPSLHAVIAAVRAGAGYSVLPRSLCAADLAAGSLVQLQEPERPRTTTLMLVQRPGAEQNSATGQVAEALLEAARTAENPRLAPA</sequence>
<feature type="domain" description="HTH lysR-type" evidence="5">
    <location>
        <begin position="10"/>
        <end position="67"/>
    </location>
</feature>
<dbReference type="RefSeq" id="WP_126988455.1">
    <property type="nucleotide sequence ID" value="NZ_ML133860.1"/>
</dbReference>
<dbReference type="AlphaFoldDB" id="A0A3R8SC21"/>
<protein>
    <submittedName>
        <fullName evidence="6">LysR family transcriptional regulator</fullName>
    </submittedName>
</protein>
<name>A0A3R8SC21_9MICO</name>
<keyword evidence="7" id="KW-1185">Reference proteome</keyword>
<dbReference type="PANTHER" id="PTHR30126">
    <property type="entry name" value="HTH-TYPE TRANSCRIPTIONAL REGULATOR"/>
    <property type="match status" value="1"/>
</dbReference>